<protein>
    <submittedName>
        <fullName evidence="1">Uncharacterized protein</fullName>
    </submittedName>
</protein>
<accession>A0A3L7DYV5</accession>
<reference evidence="1 2" key="1">
    <citation type="submission" date="2018-07" db="EMBL/GenBank/DDBJ databases">
        <title>Halioglobus sp. genome submission.</title>
        <authorList>
            <person name="Ye M.-Q."/>
            <person name="Du Z.-J."/>
        </authorList>
    </citation>
    <scope>NUCLEOTIDE SEQUENCE [LARGE SCALE GENOMIC DNA]</scope>
    <source>
        <strain evidence="1 2">U0301</strain>
    </source>
</reference>
<dbReference type="RefSeq" id="WP_117955564.1">
    <property type="nucleotide sequence ID" value="NZ_QRAN01000014.1"/>
</dbReference>
<gene>
    <name evidence="1" type="ORF">DWB85_13505</name>
</gene>
<dbReference type="Proteomes" id="UP000265509">
    <property type="component" value="Unassembled WGS sequence"/>
</dbReference>
<keyword evidence="2" id="KW-1185">Reference proteome</keyword>
<organism evidence="1 2">
    <name type="scientific">Seongchinamella sediminis</name>
    <dbReference type="NCBI Taxonomy" id="2283635"/>
    <lineage>
        <taxon>Bacteria</taxon>
        <taxon>Pseudomonadati</taxon>
        <taxon>Pseudomonadota</taxon>
        <taxon>Gammaproteobacteria</taxon>
        <taxon>Cellvibrionales</taxon>
        <taxon>Halieaceae</taxon>
        <taxon>Seongchinamella</taxon>
    </lineage>
</organism>
<evidence type="ECO:0000313" key="2">
    <source>
        <dbReference type="Proteomes" id="UP000265509"/>
    </source>
</evidence>
<proteinExistence type="predicted"/>
<name>A0A3L7DYV5_9GAMM</name>
<evidence type="ECO:0000313" key="1">
    <source>
        <dbReference type="EMBL" id="RLQ21313.1"/>
    </source>
</evidence>
<comment type="caution">
    <text evidence="1">The sequence shown here is derived from an EMBL/GenBank/DDBJ whole genome shotgun (WGS) entry which is preliminary data.</text>
</comment>
<dbReference type="EMBL" id="QRAN01000014">
    <property type="protein sequence ID" value="RLQ21313.1"/>
    <property type="molecule type" value="Genomic_DNA"/>
</dbReference>
<dbReference type="AlphaFoldDB" id="A0A3L7DYV5"/>
<sequence length="176" mass="19470">MGLRFGISLLALVAGFASLEAGSQPTVISPADVARLHQYSTVSDNFVGNPAYDFERPIELLVRINHLHTPDGGYGQIVFTVEQLGEGTEGMWLDPEQQYIATLQVSTKVKARGLLKKDFSNSAPAVLLGWPATDWNQTNSRFLVDELVLPNKNQRLVFHSEHPSMKKHPKAAGFER</sequence>